<name>A0A834IN17_RHYFE</name>
<comment type="caution">
    <text evidence="8">The sequence shown here is derived from an EMBL/GenBank/DDBJ whole genome shotgun (WGS) entry which is preliminary data.</text>
</comment>
<reference evidence="8" key="1">
    <citation type="submission" date="2020-08" db="EMBL/GenBank/DDBJ databases">
        <title>Genome sequencing and assembly of the red palm weevil Rhynchophorus ferrugineus.</title>
        <authorList>
            <person name="Dias G.B."/>
            <person name="Bergman C.M."/>
            <person name="Manee M."/>
        </authorList>
    </citation>
    <scope>NUCLEOTIDE SEQUENCE</scope>
    <source>
        <strain evidence="8">AA-2017</strain>
        <tissue evidence="8">Whole larva</tissue>
    </source>
</reference>
<evidence type="ECO:0000313" key="8">
    <source>
        <dbReference type="EMBL" id="KAF7282591.1"/>
    </source>
</evidence>
<gene>
    <name evidence="8" type="ORF">GWI33_002312</name>
</gene>
<evidence type="ECO:0000256" key="6">
    <source>
        <dbReference type="SAM" id="SignalP"/>
    </source>
</evidence>
<protein>
    <recommendedName>
        <fullName evidence="7">Peptidase S1 domain-containing protein</fullName>
    </recommendedName>
</protein>
<dbReference type="Gene3D" id="2.40.10.10">
    <property type="entry name" value="Trypsin-like serine proteases"/>
    <property type="match status" value="1"/>
</dbReference>
<dbReference type="PROSITE" id="PS50240">
    <property type="entry name" value="TRYPSIN_DOM"/>
    <property type="match status" value="1"/>
</dbReference>
<keyword evidence="1 6" id="KW-0732">Signal</keyword>
<evidence type="ECO:0000256" key="1">
    <source>
        <dbReference type="ARBA" id="ARBA00022729"/>
    </source>
</evidence>
<dbReference type="GO" id="GO:0006508">
    <property type="term" value="P:proteolysis"/>
    <property type="evidence" value="ECO:0007669"/>
    <property type="project" value="UniProtKB-KW"/>
</dbReference>
<keyword evidence="5" id="KW-0720">Serine protease</keyword>
<proteinExistence type="inferred from homology"/>
<dbReference type="PROSITE" id="PS00134">
    <property type="entry name" value="TRYPSIN_HIS"/>
    <property type="match status" value="1"/>
</dbReference>
<dbReference type="Proteomes" id="UP000625711">
    <property type="component" value="Unassembled WGS sequence"/>
</dbReference>
<keyword evidence="5" id="KW-0378">Hydrolase</keyword>
<keyword evidence="3" id="KW-0325">Glycoprotein</keyword>
<dbReference type="InterPro" id="IPR043504">
    <property type="entry name" value="Peptidase_S1_PA_chymotrypsin"/>
</dbReference>
<dbReference type="EMBL" id="JAACXV010000164">
    <property type="protein sequence ID" value="KAF7282591.1"/>
    <property type="molecule type" value="Genomic_DNA"/>
</dbReference>
<dbReference type="AlphaFoldDB" id="A0A834IN17"/>
<dbReference type="PRINTS" id="PR00722">
    <property type="entry name" value="CHYMOTRYPSIN"/>
</dbReference>
<organism evidence="8 9">
    <name type="scientific">Rhynchophorus ferrugineus</name>
    <name type="common">Red palm weevil</name>
    <name type="synonym">Curculio ferrugineus</name>
    <dbReference type="NCBI Taxonomy" id="354439"/>
    <lineage>
        <taxon>Eukaryota</taxon>
        <taxon>Metazoa</taxon>
        <taxon>Ecdysozoa</taxon>
        <taxon>Arthropoda</taxon>
        <taxon>Hexapoda</taxon>
        <taxon>Insecta</taxon>
        <taxon>Pterygota</taxon>
        <taxon>Neoptera</taxon>
        <taxon>Endopterygota</taxon>
        <taxon>Coleoptera</taxon>
        <taxon>Polyphaga</taxon>
        <taxon>Cucujiformia</taxon>
        <taxon>Curculionidae</taxon>
        <taxon>Dryophthorinae</taxon>
        <taxon>Rhynchophorus</taxon>
    </lineage>
</organism>
<dbReference type="InterPro" id="IPR033116">
    <property type="entry name" value="TRYPSIN_SER"/>
</dbReference>
<dbReference type="InterPro" id="IPR018114">
    <property type="entry name" value="TRYPSIN_HIS"/>
</dbReference>
<dbReference type="SUPFAM" id="SSF50494">
    <property type="entry name" value="Trypsin-like serine proteases"/>
    <property type="match status" value="1"/>
</dbReference>
<keyword evidence="5" id="KW-0645">Protease</keyword>
<dbReference type="CDD" id="cd00190">
    <property type="entry name" value="Tryp_SPc"/>
    <property type="match status" value="1"/>
</dbReference>
<dbReference type="PANTHER" id="PTHR24252:SF7">
    <property type="entry name" value="HYALIN"/>
    <property type="match status" value="1"/>
</dbReference>
<evidence type="ECO:0000256" key="5">
    <source>
        <dbReference type="RuleBase" id="RU363034"/>
    </source>
</evidence>
<dbReference type="InterPro" id="IPR001254">
    <property type="entry name" value="Trypsin_dom"/>
</dbReference>
<dbReference type="GO" id="GO:0004252">
    <property type="term" value="F:serine-type endopeptidase activity"/>
    <property type="evidence" value="ECO:0007669"/>
    <property type="project" value="InterPro"/>
</dbReference>
<dbReference type="FunFam" id="2.40.10.10:FF:000028">
    <property type="entry name" value="Serine protease easter"/>
    <property type="match status" value="1"/>
</dbReference>
<evidence type="ECO:0000256" key="4">
    <source>
        <dbReference type="ARBA" id="ARBA00024195"/>
    </source>
</evidence>
<dbReference type="SMART" id="SM00020">
    <property type="entry name" value="Tryp_SPc"/>
    <property type="match status" value="1"/>
</dbReference>
<feature type="signal peptide" evidence="6">
    <location>
        <begin position="1"/>
        <end position="20"/>
    </location>
</feature>
<feature type="domain" description="Peptidase S1" evidence="7">
    <location>
        <begin position="134"/>
        <end position="381"/>
    </location>
</feature>
<evidence type="ECO:0000256" key="3">
    <source>
        <dbReference type="ARBA" id="ARBA00023180"/>
    </source>
</evidence>
<evidence type="ECO:0000313" key="9">
    <source>
        <dbReference type="Proteomes" id="UP000625711"/>
    </source>
</evidence>
<dbReference type="InterPro" id="IPR001314">
    <property type="entry name" value="Peptidase_S1A"/>
</dbReference>
<dbReference type="PROSITE" id="PS00135">
    <property type="entry name" value="TRYPSIN_SER"/>
    <property type="match status" value="1"/>
</dbReference>
<dbReference type="PANTHER" id="PTHR24252">
    <property type="entry name" value="ACROSIN-RELATED"/>
    <property type="match status" value="1"/>
</dbReference>
<keyword evidence="2" id="KW-1015">Disulfide bond</keyword>
<evidence type="ECO:0000259" key="7">
    <source>
        <dbReference type="PROSITE" id="PS50240"/>
    </source>
</evidence>
<sequence length="382" mass="42764">MAGITLRLFVFCSWILFSKSELFDGSTCVVQGTNRKGICKLLGECQEAIDGIKKGKFPQICTFIGKNDYVCCPVSEKLNNSATTISTRKTGEISSTKCKEYHQYIWKVEANPTLRIGGDDLVDYDCPFEREKLIVGGSPAQSREFPHMVQIGYDIDNEIKWACGGSLISDQYVLTAAHCLDDLNHGLAEHARMGITDIEDEDHLQQFRIQQRIPYPDYQELSHYHDIGLAKLNSPANLSTWVRPACIHNQYSIQYTRSIASGWGRTGFGDPDSPTLMKIVLEMFDQKKCNSSYESGTIRLREGIKDDIMLCAGSSTELLDTCQGDSGGPLQVYKGENKEQACLYDIIGVTVFGRACGLVKNVPGVYARVSYYVKWIEDHVWP</sequence>
<dbReference type="InterPro" id="IPR009003">
    <property type="entry name" value="Peptidase_S1_PA"/>
</dbReference>
<dbReference type="Pfam" id="PF00089">
    <property type="entry name" value="Trypsin"/>
    <property type="match status" value="1"/>
</dbReference>
<dbReference type="OrthoDB" id="6339452at2759"/>
<keyword evidence="9" id="KW-1185">Reference proteome</keyword>
<evidence type="ECO:0000256" key="2">
    <source>
        <dbReference type="ARBA" id="ARBA00023157"/>
    </source>
</evidence>
<comment type="similarity">
    <text evidence="4">Belongs to the peptidase S1 family. CLIP subfamily.</text>
</comment>
<accession>A0A834IN17</accession>
<feature type="chain" id="PRO_5032406292" description="Peptidase S1 domain-containing protein" evidence="6">
    <location>
        <begin position="21"/>
        <end position="382"/>
    </location>
</feature>